<dbReference type="Pfam" id="PF12833">
    <property type="entry name" value="HTH_18"/>
    <property type="match status" value="1"/>
</dbReference>
<dbReference type="InterPro" id="IPR009594">
    <property type="entry name" value="Tscrpt_reg_HTH_AraC_N"/>
</dbReference>
<dbReference type="PROSITE" id="PS01124">
    <property type="entry name" value="HTH_ARAC_FAMILY_2"/>
    <property type="match status" value="1"/>
</dbReference>
<evidence type="ECO:0000259" key="3">
    <source>
        <dbReference type="PROSITE" id="PS01124"/>
    </source>
</evidence>
<dbReference type="SUPFAM" id="SSF46689">
    <property type="entry name" value="Homeodomain-like"/>
    <property type="match status" value="2"/>
</dbReference>
<dbReference type="GO" id="GO:0043565">
    <property type="term" value="F:sequence-specific DNA binding"/>
    <property type="evidence" value="ECO:0007669"/>
    <property type="project" value="InterPro"/>
</dbReference>
<sequence length="318" mass="34540">MSENSPSMYQQSEMASLICQLAPHEGYTRTLLDGVRLMRANEALGRTPVLYEPSIVIVCQGHKRGYLAGRVYHYDPLHYLVLSVPLPFSSETDASPAEPLLAVSIRLDMTSVADLVMTVEHHSRTASDTPVGIVSTPLDGTLADTTVRLLKVLFSPLEAQVLGPGIVRELIFRVLLGEQGGAIRAALACLGNFGRIARALQRIHLDYALSLDVASLALEAGLSVPAFHANFKAVAGTSPIQYIKSVRLHQARLMMIRDNITAAGAGVRVGYESASQFNREFKRLFGRSPGEEARIMRTAFALMAPAQLEANPLRGHTP</sequence>
<dbReference type="Pfam" id="PF06719">
    <property type="entry name" value="AraC_N"/>
    <property type="match status" value="1"/>
</dbReference>
<gene>
    <name evidence="4" type="primary">virF_2</name>
    <name evidence="4" type="ORF">VSP9026_04472</name>
</gene>
<evidence type="ECO:0000313" key="4">
    <source>
        <dbReference type="EMBL" id="SIO96668.1"/>
    </source>
</evidence>
<reference evidence="4 5" key="1">
    <citation type="submission" date="2016-12" db="EMBL/GenBank/DDBJ databases">
        <authorList>
            <person name="Song W.-J."/>
            <person name="Kurnit D.M."/>
        </authorList>
    </citation>
    <scope>NUCLEOTIDE SEQUENCE [LARGE SCALE GENOMIC DNA]</scope>
    <source>
        <strain evidence="4 5">CECT 9026</strain>
    </source>
</reference>
<organism evidence="4 5">
    <name type="scientific">Vibrio spartinae</name>
    <dbReference type="NCBI Taxonomy" id="1918945"/>
    <lineage>
        <taxon>Bacteria</taxon>
        <taxon>Pseudomonadati</taxon>
        <taxon>Pseudomonadota</taxon>
        <taxon>Gammaproteobacteria</taxon>
        <taxon>Vibrionales</taxon>
        <taxon>Vibrionaceae</taxon>
        <taxon>Vibrio</taxon>
    </lineage>
</organism>
<dbReference type="SMART" id="SM00342">
    <property type="entry name" value="HTH_ARAC"/>
    <property type="match status" value="1"/>
</dbReference>
<feature type="domain" description="HTH araC/xylS-type" evidence="3">
    <location>
        <begin position="197"/>
        <end position="295"/>
    </location>
</feature>
<dbReference type="InterPro" id="IPR018060">
    <property type="entry name" value="HTH_AraC"/>
</dbReference>
<proteinExistence type="predicted"/>
<dbReference type="RefSeq" id="WP_074375080.1">
    <property type="nucleotide sequence ID" value="NZ_AP024907.1"/>
</dbReference>
<dbReference type="AlphaFoldDB" id="A0A1N6MB38"/>
<evidence type="ECO:0000256" key="1">
    <source>
        <dbReference type="ARBA" id="ARBA00023015"/>
    </source>
</evidence>
<name>A0A1N6MB38_9VIBR</name>
<dbReference type="InterPro" id="IPR009057">
    <property type="entry name" value="Homeodomain-like_sf"/>
</dbReference>
<dbReference type="Proteomes" id="UP000184774">
    <property type="component" value="Unassembled WGS sequence"/>
</dbReference>
<dbReference type="GO" id="GO:0003700">
    <property type="term" value="F:DNA-binding transcription factor activity"/>
    <property type="evidence" value="ECO:0007669"/>
    <property type="project" value="InterPro"/>
</dbReference>
<evidence type="ECO:0000256" key="2">
    <source>
        <dbReference type="ARBA" id="ARBA00023163"/>
    </source>
</evidence>
<accession>A0A1N6MB38</accession>
<dbReference type="Gene3D" id="1.10.10.60">
    <property type="entry name" value="Homeodomain-like"/>
    <property type="match status" value="1"/>
</dbReference>
<keyword evidence="2" id="KW-0804">Transcription</keyword>
<protein>
    <submittedName>
        <fullName evidence="4">Virulence regulon transcriptional activator VirF</fullName>
    </submittedName>
</protein>
<dbReference type="PANTHER" id="PTHR43436">
    <property type="entry name" value="ARAC-FAMILY TRANSCRIPTIONAL REGULATOR"/>
    <property type="match status" value="1"/>
</dbReference>
<dbReference type="PANTHER" id="PTHR43436:SF2">
    <property type="entry name" value="ARAC_XYLS FAMILY TRANSCRIPTIONAL REGULATOR"/>
    <property type="match status" value="1"/>
</dbReference>
<evidence type="ECO:0000313" key="5">
    <source>
        <dbReference type="Proteomes" id="UP000184774"/>
    </source>
</evidence>
<keyword evidence="1" id="KW-0805">Transcription regulation</keyword>
<dbReference type="EMBL" id="FSSB01000038">
    <property type="protein sequence ID" value="SIO96668.1"/>
    <property type="molecule type" value="Genomic_DNA"/>
</dbReference>